<dbReference type="AlphaFoldDB" id="A0A914M7Q8"/>
<organism evidence="1 2">
    <name type="scientific">Meloidogyne incognita</name>
    <name type="common">Southern root-knot nematode worm</name>
    <name type="synonym">Oxyuris incognita</name>
    <dbReference type="NCBI Taxonomy" id="6306"/>
    <lineage>
        <taxon>Eukaryota</taxon>
        <taxon>Metazoa</taxon>
        <taxon>Ecdysozoa</taxon>
        <taxon>Nematoda</taxon>
        <taxon>Chromadorea</taxon>
        <taxon>Rhabditida</taxon>
        <taxon>Tylenchina</taxon>
        <taxon>Tylenchomorpha</taxon>
        <taxon>Tylenchoidea</taxon>
        <taxon>Meloidogynidae</taxon>
        <taxon>Meloidogyninae</taxon>
        <taxon>Meloidogyne</taxon>
        <taxon>Meloidogyne incognita group</taxon>
    </lineage>
</organism>
<evidence type="ECO:0000313" key="2">
    <source>
        <dbReference type="WBParaSite" id="Minc3s01403g23522"/>
    </source>
</evidence>
<name>A0A914M7Q8_MELIC</name>
<evidence type="ECO:0000313" key="1">
    <source>
        <dbReference type="Proteomes" id="UP000887563"/>
    </source>
</evidence>
<dbReference type="Proteomes" id="UP000887563">
    <property type="component" value="Unplaced"/>
</dbReference>
<reference evidence="2" key="1">
    <citation type="submission" date="2022-11" db="UniProtKB">
        <authorList>
            <consortium name="WormBaseParasite"/>
        </authorList>
    </citation>
    <scope>IDENTIFICATION</scope>
</reference>
<proteinExistence type="predicted"/>
<sequence>MKVEVRSSNFEIRYFGICGYSSEFELRNPGFSGFVDMGELVFIRKGMIRGV</sequence>
<accession>A0A914M7Q8</accession>
<keyword evidence="1" id="KW-1185">Reference proteome</keyword>
<protein>
    <submittedName>
        <fullName evidence="2">Uncharacterized protein</fullName>
    </submittedName>
</protein>
<dbReference type="WBParaSite" id="Minc3s01403g23522">
    <property type="protein sequence ID" value="Minc3s01403g23522"/>
    <property type="gene ID" value="Minc3s01403g23522"/>
</dbReference>